<evidence type="ECO:0000259" key="8">
    <source>
        <dbReference type="Pfam" id="PF23262"/>
    </source>
</evidence>
<feature type="transmembrane region" description="Helical" evidence="6">
    <location>
        <begin position="82"/>
        <end position="103"/>
    </location>
</feature>
<feature type="transmembrane region" description="Helical" evidence="6">
    <location>
        <begin position="209"/>
        <end position="232"/>
    </location>
</feature>
<keyword evidence="4 6" id="KW-0472">Membrane</keyword>
<dbReference type="EMBL" id="JAXUIC010000001">
    <property type="protein sequence ID" value="KAK4607758.1"/>
    <property type="molecule type" value="Genomic_DNA"/>
</dbReference>
<dbReference type="PANTHER" id="PTHR21576">
    <property type="entry name" value="UNCHARACTERIZED NODULIN-LIKE PROTEIN"/>
    <property type="match status" value="1"/>
</dbReference>
<proteinExistence type="predicted"/>
<name>A0AAN7G9G5_QUERU</name>
<feature type="transmembrane region" description="Helical" evidence="6">
    <location>
        <begin position="244"/>
        <end position="262"/>
    </location>
</feature>
<evidence type="ECO:0000256" key="2">
    <source>
        <dbReference type="ARBA" id="ARBA00022692"/>
    </source>
</evidence>
<feature type="transmembrane region" description="Helical" evidence="6">
    <location>
        <begin position="398"/>
        <end position="416"/>
    </location>
</feature>
<comment type="caution">
    <text evidence="9">The sequence shown here is derived from an EMBL/GenBank/DDBJ whole genome shotgun (WGS) entry which is preliminary data.</text>
</comment>
<evidence type="ECO:0000256" key="1">
    <source>
        <dbReference type="ARBA" id="ARBA00004141"/>
    </source>
</evidence>
<evidence type="ECO:0000256" key="6">
    <source>
        <dbReference type="SAM" id="Phobius"/>
    </source>
</evidence>
<evidence type="ECO:0000256" key="3">
    <source>
        <dbReference type="ARBA" id="ARBA00022989"/>
    </source>
</evidence>
<comment type="subcellular location">
    <subcellularLocation>
        <location evidence="1">Membrane</location>
        <topology evidence="1">Multi-pass membrane protein</topology>
    </subcellularLocation>
</comment>
<evidence type="ECO:0008006" key="11">
    <source>
        <dbReference type="Google" id="ProtNLM"/>
    </source>
</evidence>
<keyword evidence="10" id="KW-1185">Reference proteome</keyword>
<reference evidence="9 10" key="1">
    <citation type="journal article" date="2023" name="G3 (Bethesda)">
        <title>A haplotype-resolved chromosome-scale genome for Quercus rubra L. provides insights into the genetics of adaptive traits for red oak species.</title>
        <authorList>
            <person name="Kapoor B."/>
            <person name="Jenkins J."/>
            <person name="Schmutz J."/>
            <person name="Zhebentyayeva T."/>
            <person name="Kuelheim C."/>
            <person name="Coggeshall M."/>
            <person name="Heim C."/>
            <person name="Lasky J.R."/>
            <person name="Leites L."/>
            <person name="Islam-Faridi N."/>
            <person name="Romero-Severson J."/>
            <person name="DeLeo V.L."/>
            <person name="Lucas S.M."/>
            <person name="Lazic D."/>
            <person name="Gailing O."/>
            <person name="Carlson J."/>
            <person name="Staton M."/>
        </authorList>
    </citation>
    <scope>NUCLEOTIDE SEQUENCE [LARGE SCALE GENOMIC DNA]</scope>
    <source>
        <strain evidence="9">Pseudo-F2</strain>
    </source>
</reference>
<protein>
    <recommendedName>
        <fullName evidence="11">Nodulin-like domain-containing protein</fullName>
    </recommendedName>
</protein>
<dbReference type="InterPro" id="IPR010658">
    <property type="entry name" value="Nodulin-like"/>
</dbReference>
<evidence type="ECO:0000259" key="7">
    <source>
        <dbReference type="Pfam" id="PF06813"/>
    </source>
</evidence>
<evidence type="ECO:0000256" key="4">
    <source>
        <dbReference type="ARBA" id="ARBA00023136"/>
    </source>
</evidence>
<dbReference type="PANTHER" id="PTHR21576:SF29">
    <property type="entry name" value="NODULIN-LIKE DOMAIN-CONTAINING PROTEIN"/>
    <property type="match status" value="1"/>
</dbReference>
<feature type="domain" description="Nodulin-like" evidence="7">
    <location>
        <begin position="17"/>
        <end position="262"/>
    </location>
</feature>
<feature type="transmembrane region" description="Helical" evidence="6">
    <location>
        <begin position="512"/>
        <end position="531"/>
    </location>
</feature>
<feature type="transmembrane region" description="Helical" evidence="6">
    <location>
        <begin position="177"/>
        <end position="197"/>
    </location>
</feature>
<sequence>MGGGECFQFVVHVVKGKWFTVFASLLIMAGAGATYIYGIYSKQIQKTLGYDEDAMNKITLYRDVGANVAIFAGLIAEVVPTWVVTLIGAAMNFGGYFMIWRAVTGKIAKPKVWHMCAYIAIGTNSQNFANTAALVTCVKNFPESRGVVLGLMKGLVGLSGAILTQIFLGMYEDDLNSLILLIGWLPAVVSVVFVFTLRTMKTERQPNELKVFLLFFYSTIVLAFYLMIMTLLEKYVTMGNAVHSKSAIVVTVLLFLPLYIVFKEERTLWKYKKERENPPSEMTIDKSEDSEPKQLAEEPKGSCFANIFNKPERGEDHGILQAILSVDMLFIFVISLCGYGTSLTAIDQFGRIGKAQGYNDRLVGSIITLVSIWNYYGRVYSGFVSELLLKKYKLPRSTMMTVVLFMSGIGMLFVAFPEIPFAFYVASVLIGFSFGAQVPLNLAMISEFFGLKYYSTLFNCAQLISPLGSFLLNAKLTKSLYLKEATKDLIAKGVDTSSVKDPTCIGHHCFRLSFSILAMVAFFGAFAALILSKRTKEFYEGDIYRKYRVEEDEAYKRYKGETYMMFREDSKAN</sequence>
<organism evidence="9 10">
    <name type="scientific">Quercus rubra</name>
    <name type="common">Northern red oak</name>
    <name type="synonym">Quercus borealis</name>
    <dbReference type="NCBI Taxonomy" id="3512"/>
    <lineage>
        <taxon>Eukaryota</taxon>
        <taxon>Viridiplantae</taxon>
        <taxon>Streptophyta</taxon>
        <taxon>Embryophyta</taxon>
        <taxon>Tracheophyta</taxon>
        <taxon>Spermatophyta</taxon>
        <taxon>Magnoliopsida</taxon>
        <taxon>eudicotyledons</taxon>
        <taxon>Gunneridae</taxon>
        <taxon>Pentapetalae</taxon>
        <taxon>rosids</taxon>
        <taxon>fabids</taxon>
        <taxon>Fagales</taxon>
        <taxon>Fagaceae</taxon>
        <taxon>Quercus</taxon>
    </lineage>
</organism>
<dbReference type="SUPFAM" id="SSF103473">
    <property type="entry name" value="MFS general substrate transporter"/>
    <property type="match status" value="1"/>
</dbReference>
<dbReference type="Pfam" id="PF06813">
    <property type="entry name" value="Nodulin-like"/>
    <property type="match status" value="1"/>
</dbReference>
<dbReference type="InterPro" id="IPR056555">
    <property type="entry name" value="NFD4_C"/>
</dbReference>
<evidence type="ECO:0000313" key="10">
    <source>
        <dbReference type="Proteomes" id="UP001324115"/>
    </source>
</evidence>
<dbReference type="AlphaFoldDB" id="A0AAN7G9G5"/>
<dbReference type="Gene3D" id="1.20.1250.20">
    <property type="entry name" value="MFS general substrate transporter like domains"/>
    <property type="match status" value="1"/>
</dbReference>
<feature type="transmembrane region" description="Helical" evidence="6">
    <location>
        <begin position="18"/>
        <end position="40"/>
    </location>
</feature>
<feature type="transmembrane region" description="Helical" evidence="6">
    <location>
        <begin position="422"/>
        <end position="442"/>
    </location>
</feature>
<feature type="transmembrane region" description="Helical" evidence="6">
    <location>
        <begin position="148"/>
        <end position="171"/>
    </location>
</feature>
<dbReference type="Pfam" id="PF23262">
    <property type="entry name" value="NFD4_C"/>
    <property type="match status" value="1"/>
</dbReference>
<gene>
    <name evidence="9" type="ORF">RGQ29_001541</name>
</gene>
<feature type="transmembrane region" description="Helical" evidence="6">
    <location>
        <begin position="361"/>
        <end position="377"/>
    </location>
</feature>
<feature type="region of interest" description="Disordered" evidence="5">
    <location>
        <begin position="278"/>
        <end position="297"/>
    </location>
</feature>
<dbReference type="InterPro" id="IPR036259">
    <property type="entry name" value="MFS_trans_sf"/>
</dbReference>
<dbReference type="GO" id="GO:0016020">
    <property type="term" value="C:membrane"/>
    <property type="evidence" value="ECO:0007669"/>
    <property type="project" value="UniProtKB-SubCell"/>
</dbReference>
<accession>A0AAN7G9G5</accession>
<keyword evidence="3 6" id="KW-1133">Transmembrane helix</keyword>
<evidence type="ECO:0000256" key="5">
    <source>
        <dbReference type="SAM" id="MobiDB-lite"/>
    </source>
</evidence>
<keyword evidence="2 6" id="KW-0812">Transmembrane</keyword>
<evidence type="ECO:0000313" key="9">
    <source>
        <dbReference type="EMBL" id="KAK4607758.1"/>
    </source>
</evidence>
<feature type="domain" description="NFD4 C-terminal" evidence="8">
    <location>
        <begin position="323"/>
        <end position="539"/>
    </location>
</feature>
<dbReference type="Proteomes" id="UP001324115">
    <property type="component" value="Unassembled WGS sequence"/>
</dbReference>